<dbReference type="CDD" id="cd00200">
    <property type="entry name" value="WD40"/>
    <property type="match status" value="1"/>
</dbReference>
<dbReference type="Proteomes" id="UP001630127">
    <property type="component" value="Unassembled WGS sequence"/>
</dbReference>
<dbReference type="InterPro" id="IPR001680">
    <property type="entry name" value="WD40_rpt"/>
</dbReference>
<evidence type="ECO:0000313" key="8">
    <source>
        <dbReference type="EMBL" id="KAL3529651.1"/>
    </source>
</evidence>
<dbReference type="Pfam" id="PF00400">
    <property type="entry name" value="WD40"/>
    <property type="match status" value="6"/>
</dbReference>
<sequence>MESMNNNNNNSGRLEQTLQDGKLYRHLNFLIVAHLRDNNLNQAASAVASATMTPLNVEAPPNKLLELVAKGLAAEKDEMLRGVPSASLFDSNIHAGYGSIPAPRAAAVDFSAMLETKGSSKSFAKHETRHVSEHKNVARCARFSPDGRFLATGSADTSIKLFETSKIKQMMLRDARDGPVRPVIATFYDHVQPINDLDFHPQNTVLISGAKDHTIKFFDFSKTVAKKAFKVIQDTHIVRSVSFHPSGEFLLAGTDHPIAHLYDVNTFQCYLSANVQDIGVNGAINQVRYSSTGGMFVTASKDGAVRLWDGVSANCVRTIIDAHGAAEASSANFTKDQRYVLSCGKDSSVKLWEVGSGRLIKQYLGAAHTQLRCQAVFNDTEEFILSIDEASNEIVVWDALTAEKVARWPSNHVGAPRWLEHSPTEAAFASCGTDRSIRFWKEIL</sequence>
<feature type="repeat" description="WD" evidence="7">
    <location>
        <begin position="277"/>
        <end position="318"/>
    </location>
</feature>
<dbReference type="InterPro" id="IPR036322">
    <property type="entry name" value="WD40_repeat_dom_sf"/>
</dbReference>
<gene>
    <name evidence="8" type="ORF">ACH5RR_008973</name>
</gene>
<dbReference type="SMART" id="SM00320">
    <property type="entry name" value="WD40"/>
    <property type="match status" value="7"/>
</dbReference>
<feature type="repeat" description="WD" evidence="7">
    <location>
        <begin position="131"/>
        <end position="172"/>
    </location>
</feature>
<keyword evidence="4" id="KW-0677">Repeat</keyword>
<dbReference type="GO" id="GO:0005634">
    <property type="term" value="C:nucleus"/>
    <property type="evidence" value="ECO:0007669"/>
    <property type="project" value="UniProtKB-SubCell"/>
</dbReference>
<evidence type="ECO:0000256" key="1">
    <source>
        <dbReference type="ARBA" id="ARBA00004123"/>
    </source>
</evidence>
<keyword evidence="2 7" id="KW-0853">WD repeat</keyword>
<dbReference type="PANTHER" id="PTHR44133:SF2">
    <property type="entry name" value="CLEAVAGE STIMULATION FACTOR SUBUNIT 1"/>
    <property type="match status" value="1"/>
</dbReference>
<dbReference type="InterPro" id="IPR019775">
    <property type="entry name" value="WD40_repeat_CS"/>
</dbReference>
<dbReference type="PANTHER" id="PTHR44133">
    <property type="entry name" value="CLEAVAGE STIMULATION FACTOR SUBUNIT 1"/>
    <property type="match status" value="1"/>
</dbReference>
<protein>
    <recommendedName>
        <fullName evidence="6">Cleavage stimulation factor 50 kDa subunit</fullName>
    </recommendedName>
</protein>
<dbReference type="PROSITE" id="PS50082">
    <property type="entry name" value="WD_REPEATS_2"/>
    <property type="match status" value="4"/>
</dbReference>
<dbReference type="SUPFAM" id="SSF50978">
    <property type="entry name" value="WD40 repeat-like"/>
    <property type="match status" value="1"/>
</dbReference>
<dbReference type="AlphaFoldDB" id="A0ABD3ACU8"/>
<comment type="caution">
    <text evidence="8">The sequence shown here is derived from an EMBL/GenBank/DDBJ whole genome shotgun (WGS) entry which is preliminary data.</text>
</comment>
<dbReference type="InterPro" id="IPR044633">
    <property type="entry name" value="CstF1-like"/>
</dbReference>
<evidence type="ECO:0000256" key="2">
    <source>
        <dbReference type="ARBA" id="ARBA00022574"/>
    </source>
</evidence>
<evidence type="ECO:0000256" key="4">
    <source>
        <dbReference type="ARBA" id="ARBA00022737"/>
    </source>
</evidence>
<dbReference type="EMBL" id="JBJUIK010000004">
    <property type="protein sequence ID" value="KAL3529651.1"/>
    <property type="molecule type" value="Genomic_DNA"/>
</dbReference>
<keyword evidence="3" id="KW-0507">mRNA processing</keyword>
<accession>A0ABD3ACU8</accession>
<evidence type="ECO:0000256" key="5">
    <source>
        <dbReference type="ARBA" id="ARBA00023242"/>
    </source>
</evidence>
<proteinExistence type="predicted"/>
<feature type="repeat" description="WD" evidence="7">
    <location>
        <begin position="330"/>
        <end position="362"/>
    </location>
</feature>
<feature type="repeat" description="WD" evidence="7">
    <location>
        <begin position="187"/>
        <end position="228"/>
    </location>
</feature>
<evidence type="ECO:0000256" key="6">
    <source>
        <dbReference type="ARBA" id="ARBA00029851"/>
    </source>
</evidence>
<dbReference type="FunFam" id="2.130.10.10:FF:000736">
    <property type="entry name" value="Cleavage stimulation factor subunit 50"/>
    <property type="match status" value="1"/>
</dbReference>
<reference evidence="8 9" key="1">
    <citation type="submission" date="2024-11" db="EMBL/GenBank/DDBJ databases">
        <title>A near-complete genome assembly of Cinchona calisaya.</title>
        <authorList>
            <person name="Lian D.C."/>
            <person name="Zhao X.W."/>
            <person name="Wei L."/>
        </authorList>
    </citation>
    <scope>NUCLEOTIDE SEQUENCE [LARGE SCALE GENOMIC DNA]</scope>
    <source>
        <tissue evidence="8">Nenye</tissue>
    </source>
</reference>
<keyword evidence="9" id="KW-1185">Reference proteome</keyword>
<dbReference type="Gene3D" id="2.130.10.10">
    <property type="entry name" value="YVTN repeat-like/Quinoprotein amine dehydrogenase"/>
    <property type="match status" value="1"/>
</dbReference>
<name>A0ABD3ACU8_9GENT</name>
<comment type="subcellular location">
    <subcellularLocation>
        <location evidence="1">Nucleus</location>
    </subcellularLocation>
</comment>
<dbReference type="PROSITE" id="PS50294">
    <property type="entry name" value="WD_REPEATS_REGION"/>
    <property type="match status" value="3"/>
</dbReference>
<evidence type="ECO:0000313" key="9">
    <source>
        <dbReference type="Proteomes" id="UP001630127"/>
    </source>
</evidence>
<dbReference type="PROSITE" id="PS00678">
    <property type="entry name" value="WD_REPEATS_1"/>
    <property type="match status" value="1"/>
</dbReference>
<keyword evidence="5" id="KW-0539">Nucleus</keyword>
<evidence type="ECO:0000256" key="7">
    <source>
        <dbReference type="PROSITE-ProRule" id="PRU00221"/>
    </source>
</evidence>
<dbReference type="GO" id="GO:0006397">
    <property type="term" value="P:mRNA processing"/>
    <property type="evidence" value="ECO:0007669"/>
    <property type="project" value="UniProtKB-KW"/>
</dbReference>
<organism evidence="8 9">
    <name type="scientific">Cinchona calisaya</name>
    <dbReference type="NCBI Taxonomy" id="153742"/>
    <lineage>
        <taxon>Eukaryota</taxon>
        <taxon>Viridiplantae</taxon>
        <taxon>Streptophyta</taxon>
        <taxon>Embryophyta</taxon>
        <taxon>Tracheophyta</taxon>
        <taxon>Spermatophyta</taxon>
        <taxon>Magnoliopsida</taxon>
        <taxon>eudicotyledons</taxon>
        <taxon>Gunneridae</taxon>
        <taxon>Pentapetalae</taxon>
        <taxon>asterids</taxon>
        <taxon>lamiids</taxon>
        <taxon>Gentianales</taxon>
        <taxon>Rubiaceae</taxon>
        <taxon>Cinchonoideae</taxon>
        <taxon>Cinchoneae</taxon>
        <taxon>Cinchona</taxon>
    </lineage>
</organism>
<evidence type="ECO:0000256" key="3">
    <source>
        <dbReference type="ARBA" id="ARBA00022664"/>
    </source>
</evidence>
<dbReference type="InterPro" id="IPR015943">
    <property type="entry name" value="WD40/YVTN_repeat-like_dom_sf"/>
</dbReference>